<comment type="similarity">
    <text evidence="1 10">Belongs to the thiolase-like superfamily. FabH family.</text>
</comment>
<dbReference type="GO" id="GO:0006633">
    <property type="term" value="P:fatty acid biosynthetic process"/>
    <property type="evidence" value="ECO:0007669"/>
    <property type="project" value="UniProtKB-UniRule"/>
</dbReference>
<comment type="caution">
    <text evidence="13">The sequence shown here is derived from an EMBL/GenBank/DDBJ whole genome shotgun (WGS) entry which is preliminary data.</text>
</comment>
<dbReference type="InterPro" id="IPR016039">
    <property type="entry name" value="Thiolase-like"/>
</dbReference>
<comment type="subunit">
    <text evidence="10">Homodimer.</text>
</comment>
<evidence type="ECO:0000259" key="12">
    <source>
        <dbReference type="Pfam" id="PF08545"/>
    </source>
</evidence>
<dbReference type="PATRIC" id="fig|237258.4.peg.1623"/>
<dbReference type="NCBIfam" id="NF006829">
    <property type="entry name" value="PRK09352.1"/>
    <property type="match status" value="1"/>
</dbReference>
<evidence type="ECO:0000256" key="7">
    <source>
        <dbReference type="ARBA" id="ARBA00023160"/>
    </source>
</evidence>
<dbReference type="UniPathway" id="UPA00094"/>
<evidence type="ECO:0000256" key="5">
    <source>
        <dbReference type="ARBA" id="ARBA00022832"/>
    </source>
</evidence>
<dbReference type="PANTHER" id="PTHR34069">
    <property type="entry name" value="3-OXOACYL-[ACYL-CARRIER-PROTEIN] SYNTHASE 3"/>
    <property type="match status" value="1"/>
</dbReference>
<evidence type="ECO:0000313" key="13">
    <source>
        <dbReference type="EMBL" id="OEL11911.1"/>
    </source>
</evidence>
<dbReference type="OrthoDB" id="9815506at2"/>
<dbReference type="STRING" id="237258.SAMN04489756_11763"/>
<proteinExistence type="inferred from homology"/>
<reference evidence="13 14" key="1">
    <citation type="submission" date="2016-09" db="EMBL/GenBank/DDBJ databases">
        <authorList>
            <person name="Capua I."/>
            <person name="De Benedictis P."/>
            <person name="Joannis T."/>
            <person name="Lombin L.H."/>
            <person name="Cattoli G."/>
        </authorList>
    </citation>
    <scope>NUCLEOTIDE SEQUENCE [LARGE SCALE GENOMIC DNA]</scope>
    <source>
        <strain evidence="13 14">NRS-1</strain>
    </source>
</reference>
<dbReference type="RefSeq" id="WP_069797341.1">
    <property type="nucleotide sequence ID" value="NZ_CP034157.1"/>
</dbReference>
<evidence type="ECO:0000256" key="2">
    <source>
        <dbReference type="ARBA" id="ARBA00022490"/>
    </source>
</evidence>
<keyword evidence="7 10" id="KW-0275">Fatty acid biosynthesis</keyword>
<dbReference type="GO" id="GO:0044550">
    <property type="term" value="P:secondary metabolite biosynthetic process"/>
    <property type="evidence" value="ECO:0007669"/>
    <property type="project" value="TreeGrafter"/>
</dbReference>
<dbReference type="InterPro" id="IPR013751">
    <property type="entry name" value="ACP_syn_III_N"/>
</dbReference>
<dbReference type="InterPro" id="IPR004655">
    <property type="entry name" value="FabH"/>
</dbReference>
<evidence type="ECO:0000259" key="11">
    <source>
        <dbReference type="Pfam" id="PF08541"/>
    </source>
</evidence>
<dbReference type="CDD" id="cd00830">
    <property type="entry name" value="KAS_III"/>
    <property type="match status" value="1"/>
</dbReference>
<comment type="domain">
    <text evidence="10">The last Arg residue of the ACP-binding site is essential for the weak association between ACP/AcpP and FabH.</text>
</comment>
<feature type="region of interest" description="ACP-binding" evidence="10">
    <location>
        <begin position="268"/>
        <end position="272"/>
    </location>
</feature>
<dbReference type="Gene3D" id="3.40.47.10">
    <property type="match status" value="1"/>
</dbReference>
<dbReference type="InterPro" id="IPR013747">
    <property type="entry name" value="ACP_syn_III_C"/>
</dbReference>
<dbReference type="HAMAP" id="MF_01815">
    <property type="entry name" value="FabH"/>
    <property type="match status" value="1"/>
</dbReference>
<keyword evidence="14" id="KW-1185">Reference proteome</keyword>
<dbReference type="NCBIfam" id="TIGR00747">
    <property type="entry name" value="fabH"/>
    <property type="match status" value="1"/>
</dbReference>
<dbReference type="AlphaFoldDB" id="A0A1E5UGB4"/>
<accession>A0A1E5UGB4</accession>
<evidence type="ECO:0000256" key="6">
    <source>
        <dbReference type="ARBA" id="ARBA00023098"/>
    </source>
</evidence>
<dbReference type="EC" id="2.3.1.180" evidence="10"/>
<dbReference type="GO" id="GO:0005737">
    <property type="term" value="C:cytoplasm"/>
    <property type="evidence" value="ECO:0007669"/>
    <property type="project" value="UniProtKB-SubCell"/>
</dbReference>
<feature type="active site" evidence="10">
    <location>
        <position position="117"/>
    </location>
</feature>
<comment type="function">
    <text evidence="10">Catalyzes the condensation reaction of fatty acid synthesis by the addition to an acyl acceptor of two carbons from malonyl-ACP. Catalyzes the first condensation reaction which initiates fatty acid synthesis and may therefore play a role in governing the total rate of fatty acid production. Possesses both acetoacetyl-ACP synthase and acetyl transacylase activities. Its substrate specificity determines the biosynthesis of branched-chain and/or straight-chain of fatty acids.</text>
</comment>
<dbReference type="Pfam" id="PF08545">
    <property type="entry name" value="ACP_syn_III"/>
    <property type="match status" value="1"/>
</dbReference>
<evidence type="ECO:0000313" key="14">
    <source>
        <dbReference type="Proteomes" id="UP000095601"/>
    </source>
</evidence>
<feature type="active site" evidence="10">
    <location>
        <position position="267"/>
    </location>
</feature>
<evidence type="ECO:0000256" key="3">
    <source>
        <dbReference type="ARBA" id="ARBA00022516"/>
    </source>
</evidence>
<gene>
    <name evidence="10" type="primary">fabH</name>
    <name evidence="13" type="ORF">BHF72_1669</name>
</gene>
<comment type="catalytic activity">
    <reaction evidence="10">
        <text>malonyl-[ACP] + acetyl-CoA + H(+) = 3-oxobutanoyl-[ACP] + CO2 + CoA</text>
        <dbReference type="Rhea" id="RHEA:12080"/>
        <dbReference type="Rhea" id="RHEA-COMP:9623"/>
        <dbReference type="Rhea" id="RHEA-COMP:9625"/>
        <dbReference type="ChEBI" id="CHEBI:15378"/>
        <dbReference type="ChEBI" id="CHEBI:16526"/>
        <dbReference type="ChEBI" id="CHEBI:57287"/>
        <dbReference type="ChEBI" id="CHEBI:57288"/>
        <dbReference type="ChEBI" id="CHEBI:78449"/>
        <dbReference type="ChEBI" id="CHEBI:78450"/>
        <dbReference type="EC" id="2.3.1.180"/>
    </reaction>
</comment>
<evidence type="ECO:0000256" key="10">
    <source>
        <dbReference type="HAMAP-Rule" id="MF_01815"/>
    </source>
</evidence>
<name>A0A1E5UGB4_9FLAO</name>
<keyword evidence="4 10" id="KW-0808">Transferase</keyword>
<dbReference type="EMBL" id="MKGI01000014">
    <property type="protein sequence ID" value="OEL11911.1"/>
    <property type="molecule type" value="Genomic_DNA"/>
</dbReference>
<comment type="subcellular location">
    <subcellularLocation>
        <location evidence="10">Cytoplasm</location>
    </subcellularLocation>
</comment>
<keyword evidence="8 10" id="KW-0511">Multifunctional enzyme</keyword>
<keyword evidence="9 10" id="KW-0012">Acyltransferase</keyword>
<sequence length="340" mass="37580">MIKSVIKGYGYYVPENVVTNDDLSKLMTTNDEWITERTGIKERRHRKNRNDSEETTAFLAKKAAEKALEKANLTAKDLDFIVFATLSPDYFFPGSGVVLQEMLGCDTIGALDVRNQCSGFVYSMSVADAFIKAGTYKNILVVGAEVHSFGLDFTDDGRGVSVIFGDGAGAIILSASEDENEEGVLAVNMHSEGKYAEELAVKFPGTKLGWMDRVLYEPEAVERQDIYPVMNGNFVFKHAVSRFPETMMEALTKAGKTPEDLDMFIPHQANLRIAQFVQQKFGLPDEKIFNNIHKYGNTTAASIPIALCEALDQGKINKGDLVLLSAFGSGFTWGSVLFRY</sequence>
<dbReference type="Proteomes" id="UP000095601">
    <property type="component" value="Unassembled WGS sequence"/>
</dbReference>
<evidence type="ECO:0000256" key="1">
    <source>
        <dbReference type="ARBA" id="ARBA00008642"/>
    </source>
</evidence>
<dbReference type="KEGG" id="cnr:EB819_02780"/>
<dbReference type="PANTHER" id="PTHR34069:SF2">
    <property type="entry name" value="BETA-KETOACYL-[ACYL-CARRIER-PROTEIN] SYNTHASE III"/>
    <property type="match status" value="1"/>
</dbReference>
<feature type="active site" evidence="10">
    <location>
        <position position="297"/>
    </location>
</feature>
<keyword evidence="5 10" id="KW-0276">Fatty acid metabolism</keyword>
<dbReference type="GO" id="GO:0004315">
    <property type="term" value="F:3-oxoacyl-[acyl-carrier-protein] synthase activity"/>
    <property type="evidence" value="ECO:0007669"/>
    <property type="project" value="InterPro"/>
</dbReference>
<evidence type="ECO:0000256" key="9">
    <source>
        <dbReference type="ARBA" id="ARBA00023315"/>
    </source>
</evidence>
<dbReference type="SUPFAM" id="SSF53901">
    <property type="entry name" value="Thiolase-like"/>
    <property type="match status" value="1"/>
</dbReference>
<keyword evidence="3 10" id="KW-0444">Lipid biosynthesis</keyword>
<feature type="domain" description="Beta-ketoacyl-[acyl-carrier-protein] synthase III C-terminal" evidence="11">
    <location>
        <begin position="251"/>
        <end position="340"/>
    </location>
</feature>
<evidence type="ECO:0000256" key="8">
    <source>
        <dbReference type="ARBA" id="ARBA00023268"/>
    </source>
</evidence>
<organism evidence="13 14">
    <name type="scientific">Cloacibacterium normanense</name>
    <dbReference type="NCBI Taxonomy" id="237258"/>
    <lineage>
        <taxon>Bacteria</taxon>
        <taxon>Pseudomonadati</taxon>
        <taxon>Bacteroidota</taxon>
        <taxon>Flavobacteriia</taxon>
        <taxon>Flavobacteriales</taxon>
        <taxon>Weeksellaceae</taxon>
    </lineage>
</organism>
<keyword evidence="6 10" id="KW-0443">Lipid metabolism</keyword>
<feature type="domain" description="Beta-ketoacyl-[acyl-carrier-protein] synthase III N-terminal" evidence="12">
    <location>
        <begin position="111"/>
        <end position="193"/>
    </location>
</feature>
<evidence type="ECO:0000256" key="4">
    <source>
        <dbReference type="ARBA" id="ARBA00022679"/>
    </source>
</evidence>
<dbReference type="Pfam" id="PF08541">
    <property type="entry name" value="ACP_syn_III_C"/>
    <property type="match status" value="1"/>
</dbReference>
<protein>
    <recommendedName>
        <fullName evidence="10">Beta-ketoacyl-[acyl-carrier-protein] synthase III</fullName>
        <shortName evidence="10">Beta-ketoacyl-ACP synthase III</shortName>
        <shortName evidence="10">KAS III</shortName>
        <ecNumber evidence="10">2.3.1.180</ecNumber>
    </recommendedName>
    <alternativeName>
        <fullName evidence="10">3-oxoacyl-[acyl-carrier-protein] synthase 3</fullName>
    </alternativeName>
    <alternativeName>
        <fullName evidence="10">3-oxoacyl-[acyl-carrier-protein] synthase III</fullName>
    </alternativeName>
</protein>
<keyword evidence="2 10" id="KW-0963">Cytoplasm</keyword>
<dbReference type="GO" id="GO:0033818">
    <property type="term" value="F:beta-ketoacyl-acyl-carrier-protein synthase III activity"/>
    <property type="evidence" value="ECO:0007669"/>
    <property type="project" value="UniProtKB-UniRule"/>
</dbReference>
<comment type="pathway">
    <text evidence="10">Lipid metabolism; fatty acid biosynthesis.</text>
</comment>